<dbReference type="PIRSF" id="PIRSF000729">
    <property type="entry name" value="GK"/>
    <property type="match status" value="1"/>
</dbReference>
<dbReference type="GO" id="GO:0004349">
    <property type="term" value="F:glutamate 5-kinase activity"/>
    <property type="evidence" value="ECO:0007669"/>
    <property type="project" value="UniProtKB-EC"/>
</dbReference>
<comment type="caution">
    <text evidence="8">Lacks conserved residue(s) required for the propagation of feature annotation.</text>
</comment>
<comment type="pathway">
    <text evidence="8">Amino-acid biosynthesis; L-proline biosynthesis; L-glutamate 5-semialdehyde from L-glutamate: step 1/2.</text>
</comment>
<evidence type="ECO:0000256" key="1">
    <source>
        <dbReference type="ARBA" id="ARBA00022490"/>
    </source>
</evidence>
<dbReference type="HAMAP" id="MF_00456">
    <property type="entry name" value="ProB"/>
    <property type="match status" value="1"/>
</dbReference>
<dbReference type="SUPFAM" id="SSF88697">
    <property type="entry name" value="PUA domain-like"/>
    <property type="match status" value="1"/>
</dbReference>
<dbReference type="PANTHER" id="PTHR43654">
    <property type="entry name" value="GLUTAMATE 5-KINASE"/>
    <property type="match status" value="1"/>
</dbReference>
<dbReference type="PRINTS" id="PR00474">
    <property type="entry name" value="GLU5KINASE"/>
</dbReference>
<evidence type="ECO:0000256" key="4">
    <source>
        <dbReference type="ARBA" id="ARBA00022679"/>
    </source>
</evidence>
<comment type="catalytic activity">
    <reaction evidence="8">
        <text>L-glutamate + ATP = L-glutamyl 5-phosphate + ADP</text>
        <dbReference type="Rhea" id="RHEA:14877"/>
        <dbReference type="ChEBI" id="CHEBI:29985"/>
        <dbReference type="ChEBI" id="CHEBI:30616"/>
        <dbReference type="ChEBI" id="CHEBI:58274"/>
        <dbReference type="ChEBI" id="CHEBI:456216"/>
        <dbReference type="EC" id="2.7.2.11"/>
    </reaction>
</comment>
<dbReference type="PROSITE" id="PS00902">
    <property type="entry name" value="GLUTAMATE_5_KINASE"/>
    <property type="match status" value="1"/>
</dbReference>
<evidence type="ECO:0000259" key="9">
    <source>
        <dbReference type="SMART" id="SM00359"/>
    </source>
</evidence>
<evidence type="ECO:0000313" key="10">
    <source>
        <dbReference type="EMBL" id="QZD96053.1"/>
    </source>
</evidence>
<dbReference type="SUPFAM" id="SSF53633">
    <property type="entry name" value="Carbamate kinase-like"/>
    <property type="match status" value="1"/>
</dbReference>
<dbReference type="InterPro" id="IPR036974">
    <property type="entry name" value="PUA_sf"/>
</dbReference>
<evidence type="ECO:0000256" key="7">
    <source>
        <dbReference type="ARBA" id="ARBA00022840"/>
    </source>
</evidence>
<protein>
    <recommendedName>
        <fullName evidence="8">Glutamate 5-kinase</fullName>
        <ecNumber evidence="8">2.7.2.11</ecNumber>
    </recommendedName>
    <alternativeName>
        <fullName evidence="8">Gamma-glutamyl kinase</fullName>
        <shortName evidence="8">GK</shortName>
    </alternativeName>
</protein>
<dbReference type="Pfam" id="PF00696">
    <property type="entry name" value="AA_kinase"/>
    <property type="match status" value="1"/>
</dbReference>
<keyword evidence="5 8" id="KW-0547">Nucleotide-binding</keyword>
<dbReference type="InterPro" id="IPR005715">
    <property type="entry name" value="Glu_5kinase/COase_Synthase"/>
</dbReference>
<evidence type="ECO:0000256" key="5">
    <source>
        <dbReference type="ARBA" id="ARBA00022741"/>
    </source>
</evidence>
<feature type="binding site" evidence="8">
    <location>
        <position position="57"/>
    </location>
    <ligand>
        <name>substrate</name>
    </ligand>
</feature>
<dbReference type="InterPro" id="IPR015947">
    <property type="entry name" value="PUA-like_sf"/>
</dbReference>
<evidence type="ECO:0000256" key="6">
    <source>
        <dbReference type="ARBA" id="ARBA00022777"/>
    </source>
</evidence>
<dbReference type="InterPro" id="IPR011529">
    <property type="entry name" value="Glu_5kinase"/>
</dbReference>
<dbReference type="NCBIfam" id="TIGR01027">
    <property type="entry name" value="proB"/>
    <property type="match status" value="1"/>
</dbReference>
<comment type="function">
    <text evidence="8">Catalyzes the transfer of a phosphate group to glutamate to form L-glutamate 5-phosphate.</text>
</comment>
<comment type="subcellular location">
    <subcellularLocation>
        <location evidence="8">Cytoplasm</location>
    </subcellularLocation>
</comment>
<feature type="binding site" evidence="8">
    <location>
        <position position="157"/>
    </location>
    <ligand>
        <name>substrate</name>
    </ligand>
</feature>
<dbReference type="PANTHER" id="PTHR43654:SF1">
    <property type="entry name" value="ISOPENTENYL PHOSPHATE KINASE"/>
    <property type="match status" value="1"/>
</dbReference>
<dbReference type="CDD" id="cd21157">
    <property type="entry name" value="PUA_G5K"/>
    <property type="match status" value="1"/>
</dbReference>
<dbReference type="EMBL" id="CP081294">
    <property type="protein sequence ID" value="QZD96053.1"/>
    <property type="molecule type" value="Genomic_DNA"/>
</dbReference>
<dbReference type="CDD" id="cd04242">
    <property type="entry name" value="AAK_G5K_ProB"/>
    <property type="match status" value="1"/>
</dbReference>
<proteinExistence type="inferred from homology"/>
<evidence type="ECO:0000256" key="3">
    <source>
        <dbReference type="ARBA" id="ARBA00022650"/>
    </source>
</evidence>
<dbReference type="InterPro" id="IPR036393">
    <property type="entry name" value="AceGlu_kinase-like_sf"/>
</dbReference>
<keyword evidence="11" id="KW-1185">Reference proteome</keyword>
<dbReference type="InterPro" id="IPR001048">
    <property type="entry name" value="Asp/Glu/Uridylate_kinase"/>
</dbReference>
<dbReference type="Pfam" id="PF01472">
    <property type="entry name" value="PUA"/>
    <property type="match status" value="1"/>
</dbReference>
<comment type="similarity">
    <text evidence="8">Belongs to the glutamate 5-kinase family.</text>
</comment>
<keyword evidence="2 8" id="KW-0028">Amino-acid biosynthesis</keyword>
<dbReference type="InterPro" id="IPR041739">
    <property type="entry name" value="G5K_ProB"/>
</dbReference>
<keyword evidence="4 8" id="KW-0808">Transferase</keyword>
<feature type="binding site" evidence="8">
    <location>
        <begin position="177"/>
        <end position="178"/>
    </location>
    <ligand>
        <name>ATP</name>
        <dbReference type="ChEBI" id="CHEBI:30616"/>
    </ligand>
</feature>
<dbReference type="Gene3D" id="2.30.130.10">
    <property type="entry name" value="PUA domain"/>
    <property type="match status" value="1"/>
</dbReference>
<dbReference type="RefSeq" id="WP_221431778.1">
    <property type="nucleotide sequence ID" value="NZ_CP081294.1"/>
</dbReference>
<dbReference type="EC" id="2.7.2.11" evidence="8"/>
<dbReference type="InterPro" id="IPR019797">
    <property type="entry name" value="Glutamate_5-kinase_CS"/>
</dbReference>
<feature type="domain" description="PUA" evidence="9">
    <location>
        <begin position="283"/>
        <end position="365"/>
    </location>
</feature>
<reference evidence="10 11" key="1">
    <citation type="submission" date="2021-08" db="EMBL/GenBank/DDBJ databases">
        <title>Comparative Genomics Analysis of the Genus Qipengyuania Reveals Extensive Genetic Diversity and Metabolic Versatility, Including the Description of Fifteen Novel Species.</title>
        <authorList>
            <person name="Liu Y."/>
        </authorList>
    </citation>
    <scope>NUCLEOTIDE SEQUENCE [LARGE SCALE GENOMIC DNA]</scope>
    <source>
        <strain evidence="10 11">1NDH1</strain>
    </source>
</reference>
<keyword evidence="1 8" id="KW-0963">Cytoplasm</keyword>
<evidence type="ECO:0000313" key="11">
    <source>
        <dbReference type="Proteomes" id="UP000824321"/>
    </source>
</evidence>
<dbReference type="InterPro" id="IPR001057">
    <property type="entry name" value="Glu/AcGlu_kinase"/>
</dbReference>
<keyword evidence="3 8" id="KW-0641">Proline biosynthesis</keyword>
<keyword evidence="7 8" id="KW-0067">ATP-binding</keyword>
<name>A0ABX9A480_9SPHN</name>
<feature type="binding site" evidence="8">
    <location>
        <position position="145"/>
    </location>
    <ligand>
        <name>substrate</name>
    </ligand>
</feature>
<dbReference type="Proteomes" id="UP000824321">
    <property type="component" value="Chromosome"/>
</dbReference>
<dbReference type="Gene3D" id="3.40.1160.10">
    <property type="entry name" value="Acetylglutamate kinase-like"/>
    <property type="match status" value="1"/>
</dbReference>
<dbReference type="SMART" id="SM00359">
    <property type="entry name" value="PUA"/>
    <property type="match status" value="1"/>
</dbReference>
<sequence>MAITTLSGLGEANRLVVKVGSALLIEQGKARANWLATLARELAALRKRGTAVIVVSSGAIALGAAKLGLPRGGRGSLADAQAAASVGQVELARLWSDAFEAHGLVAAQMLVTIDDLEDRRRYLNASATLERLLDAGAIPVVNENDSVATEEIRFGDNDRLAARVAQAAQAEGVLLLSDVDGFYDRDPAQDGAELIETVEGVTPEIIAMATGGSKSGLGSGGMLAKLQAARIAERAGIALAIINGTHEAPISRALDAARGTLFLPQGEESARKAWLSGRLAPAGVLTVDAGCTEALANGASLLAAGLTEIAGDFRRGDLVAIHGAKGERLGQGLVEYTSEECRAILGLREDMQAEKLGYAPRAAVVHRDHMVRA</sequence>
<accession>A0ABX9A480</accession>
<keyword evidence="6 8" id="KW-0418">Kinase</keyword>
<organism evidence="10 11">
    <name type="scientific">Qipengyuania gelatinilytica</name>
    <dbReference type="NCBI Taxonomy" id="2867231"/>
    <lineage>
        <taxon>Bacteria</taxon>
        <taxon>Pseudomonadati</taxon>
        <taxon>Pseudomonadota</taxon>
        <taxon>Alphaproteobacteria</taxon>
        <taxon>Sphingomonadales</taxon>
        <taxon>Erythrobacteraceae</taxon>
        <taxon>Qipengyuania</taxon>
    </lineage>
</organism>
<dbReference type="PROSITE" id="PS50890">
    <property type="entry name" value="PUA"/>
    <property type="match status" value="1"/>
</dbReference>
<evidence type="ECO:0000256" key="2">
    <source>
        <dbReference type="ARBA" id="ARBA00022605"/>
    </source>
</evidence>
<dbReference type="InterPro" id="IPR002478">
    <property type="entry name" value="PUA"/>
</dbReference>
<feature type="binding site" evidence="8">
    <location>
        <position position="18"/>
    </location>
    <ligand>
        <name>ATP</name>
        <dbReference type="ChEBI" id="CHEBI:30616"/>
    </ligand>
</feature>
<evidence type="ECO:0000256" key="8">
    <source>
        <dbReference type="HAMAP-Rule" id="MF_00456"/>
    </source>
</evidence>
<gene>
    <name evidence="8 10" type="primary">proB</name>
    <name evidence="10" type="ORF">K3136_04930</name>
</gene>